<proteinExistence type="predicted"/>
<comment type="caution">
    <text evidence="1">The sequence shown here is derived from an EMBL/GenBank/DDBJ whole genome shotgun (WGS) entry which is preliminary data.</text>
</comment>
<gene>
    <name evidence="1" type="ORF">O6H91_11G051800</name>
</gene>
<dbReference type="Proteomes" id="UP001162992">
    <property type="component" value="Chromosome 11"/>
</dbReference>
<protein>
    <submittedName>
        <fullName evidence="1">Uncharacterized protein</fullName>
    </submittedName>
</protein>
<organism evidence="1 2">
    <name type="scientific">Diphasiastrum complanatum</name>
    <name type="common">Issler's clubmoss</name>
    <name type="synonym">Lycopodium complanatum</name>
    <dbReference type="NCBI Taxonomy" id="34168"/>
    <lineage>
        <taxon>Eukaryota</taxon>
        <taxon>Viridiplantae</taxon>
        <taxon>Streptophyta</taxon>
        <taxon>Embryophyta</taxon>
        <taxon>Tracheophyta</taxon>
        <taxon>Lycopodiopsida</taxon>
        <taxon>Lycopodiales</taxon>
        <taxon>Lycopodiaceae</taxon>
        <taxon>Lycopodioideae</taxon>
        <taxon>Diphasiastrum</taxon>
    </lineage>
</organism>
<accession>A0ACC2C964</accession>
<sequence length="201" mass="22493">MGAGWMDLEDQYAFYGAYHSNKVNVLIHTLLVWPIIFTVIALAAYTPALGSLPLRDDSLPLQQYMVLNCSFVISAFYALYYTAIDQKAGILAGAMCMLCWVGGNAFAQSTEFSFGWKIVIIAQIICWTGQFIGHGIYERRAPAFCDNFFQAFLTGPYFVLLKVLHSAFGYEPYPGFWNNVSVKLSANLVQYHSSKRTSKSS</sequence>
<dbReference type="EMBL" id="CM055102">
    <property type="protein sequence ID" value="KAJ7538510.1"/>
    <property type="molecule type" value="Genomic_DNA"/>
</dbReference>
<keyword evidence="2" id="KW-1185">Reference proteome</keyword>
<evidence type="ECO:0000313" key="2">
    <source>
        <dbReference type="Proteomes" id="UP001162992"/>
    </source>
</evidence>
<evidence type="ECO:0000313" key="1">
    <source>
        <dbReference type="EMBL" id="KAJ7538510.1"/>
    </source>
</evidence>
<reference evidence="2" key="1">
    <citation type="journal article" date="2024" name="Proc. Natl. Acad. Sci. U.S.A.">
        <title>Extraordinary preservation of gene collinearity over three hundred million years revealed in homosporous lycophytes.</title>
        <authorList>
            <person name="Li C."/>
            <person name="Wickell D."/>
            <person name="Kuo L.Y."/>
            <person name="Chen X."/>
            <person name="Nie B."/>
            <person name="Liao X."/>
            <person name="Peng D."/>
            <person name="Ji J."/>
            <person name="Jenkins J."/>
            <person name="Williams M."/>
            <person name="Shu S."/>
            <person name="Plott C."/>
            <person name="Barry K."/>
            <person name="Rajasekar S."/>
            <person name="Grimwood J."/>
            <person name="Han X."/>
            <person name="Sun S."/>
            <person name="Hou Z."/>
            <person name="He W."/>
            <person name="Dai G."/>
            <person name="Sun C."/>
            <person name="Schmutz J."/>
            <person name="Leebens-Mack J.H."/>
            <person name="Li F.W."/>
            <person name="Wang L."/>
        </authorList>
    </citation>
    <scope>NUCLEOTIDE SEQUENCE [LARGE SCALE GENOMIC DNA]</scope>
    <source>
        <strain evidence="2">cv. PW_Plant_1</strain>
    </source>
</reference>
<name>A0ACC2C964_DIPCM</name>